<dbReference type="Gene3D" id="1.50.10.20">
    <property type="match status" value="1"/>
</dbReference>
<accession>A0A1Y1CNY6</accession>
<protein>
    <recommendedName>
        <fullName evidence="2">Prenyltransferase alpha-alpha toroid domain-containing protein</fullName>
    </recommendedName>
</protein>
<keyword evidence="1" id="KW-0677">Repeat</keyword>
<sequence length="360" mass="40400">MVPKALGIGVKNKKVKAHRLEIKEKLIFTIHIILKKNTNCNQFILEALLKSTEVLSNEAKNKIKSFLSSQKSENGGFVDRAGKADLYYSVFGYTLALVLDYKVNVVEERKYLRRIKHAEKLDFVHSICFVRCEFLLHLIDLRQKSRLPASKFLSISFAKDLILGKVVKSLKINCSQLLWELEENLANDGGYNHNKKAAERSTIYANYLMWTLYQDLQTEQEVLDEITDANITLMAENGSFANEENSIDGVTSSTAAGLIMSSSSELEEMVKTKEWLKQMLTKRGGFKAAKGVPIADLLSTSTALLALQVTGENMQDYAENSVNFINLHWDESGGFFGSIADMTCDVEYTYYALLGLGVLS</sequence>
<feature type="domain" description="Prenyltransferase alpha-alpha toroid" evidence="2">
    <location>
        <begin position="265"/>
        <end position="355"/>
    </location>
</feature>
<name>A0A1Y1CNY6_9BACT</name>
<dbReference type="InterPro" id="IPR001330">
    <property type="entry name" value="Prenyltrans"/>
</dbReference>
<dbReference type="KEGG" id="mbas:ALGA_3835"/>
<gene>
    <name evidence="3" type="ORF">ALGA_3835</name>
</gene>
<organism evidence="3 4">
    <name type="scientific">Labilibaculum antarcticum</name>
    <dbReference type="NCBI Taxonomy" id="1717717"/>
    <lineage>
        <taxon>Bacteria</taxon>
        <taxon>Pseudomonadati</taxon>
        <taxon>Bacteroidota</taxon>
        <taxon>Bacteroidia</taxon>
        <taxon>Marinilabiliales</taxon>
        <taxon>Marinifilaceae</taxon>
        <taxon>Labilibaculum</taxon>
    </lineage>
</organism>
<dbReference type="AlphaFoldDB" id="A0A1Y1CNY6"/>
<dbReference type="Pfam" id="PF00432">
    <property type="entry name" value="Prenyltrans"/>
    <property type="match status" value="2"/>
</dbReference>
<evidence type="ECO:0000313" key="3">
    <source>
        <dbReference type="EMBL" id="BAX82127.1"/>
    </source>
</evidence>
<proteinExistence type="predicted"/>
<feature type="domain" description="Prenyltransferase alpha-alpha toroid" evidence="2">
    <location>
        <begin position="55"/>
        <end position="95"/>
    </location>
</feature>
<dbReference type="SUPFAM" id="SSF48239">
    <property type="entry name" value="Terpenoid cyclases/Protein prenyltransferases"/>
    <property type="match status" value="1"/>
</dbReference>
<evidence type="ECO:0000313" key="4">
    <source>
        <dbReference type="Proteomes" id="UP000218267"/>
    </source>
</evidence>
<evidence type="ECO:0000256" key="1">
    <source>
        <dbReference type="ARBA" id="ARBA00022737"/>
    </source>
</evidence>
<dbReference type="CDD" id="cd00688">
    <property type="entry name" value="ISOPREN_C2_like"/>
    <property type="match status" value="1"/>
</dbReference>
<reference evidence="4" key="2">
    <citation type="journal article" date="2020" name="Antonie Van Leeuwenhoek">
        <title>Labilibaculum antarcticum sp. nov., a novel facultative anaerobic, psychrotorelant bacterium isolated from marine sediment of Antarctica.</title>
        <authorList>
            <person name="Watanabe M."/>
            <person name="Kojima H."/>
            <person name="Fukui M."/>
        </authorList>
    </citation>
    <scope>NUCLEOTIDE SEQUENCE [LARGE SCALE GENOMIC DNA]</scope>
    <source>
        <strain evidence="4">SPP2</strain>
    </source>
</reference>
<dbReference type="GO" id="GO:0003824">
    <property type="term" value="F:catalytic activity"/>
    <property type="evidence" value="ECO:0007669"/>
    <property type="project" value="InterPro"/>
</dbReference>
<dbReference type="InterPro" id="IPR008930">
    <property type="entry name" value="Terpenoid_cyclase/PrenylTrfase"/>
</dbReference>
<dbReference type="Proteomes" id="UP000218267">
    <property type="component" value="Chromosome"/>
</dbReference>
<evidence type="ECO:0000259" key="2">
    <source>
        <dbReference type="Pfam" id="PF00432"/>
    </source>
</evidence>
<dbReference type="OrthoDB" id="1116904at2"/>
<dbReference type="EMBL" id="AP018042">
    <property type="protein sequence ID" value="BAX82127.1"/>
    <property type="molecule type" value="Genomic_DNA"/>
</dbReference>
<reference evidence="3 4" key="1">
    <citation type="journal article" date="2018" name="Mar. Genomics">
        <title>Complete genome sequence of Marinifilaceae bacterium strain SPP2, isolated from the Antarctic marine sediment.</title>
        <authorList>
            <person name="Watanabe M."/>
            <person name="Kojima H."/>
            <person name="Fukui M."/>
        </authorList>
    </citation>
    <scope>NUCLEOTIDE SEQUENCE [LARGE SCALE GENOMIC DNA]</scope>
    <source>
        <strain evidence="3 4">SPP2</strain>
    </source>
</reference>
<keyword evidence="4" id="KW-1185">Reference proteome</keyword>